<feature type="binding site" evidence="4">
    <location>
        <position position="45"/>
    </location>
    <ligand>
        <name>molybdate</name>
        <dbReference type="ChEBI" id="CHEBI:36264"/>
    </ligand>
</feature>
<evidence type="ECO:0000256" key="1">
    <source>
        <dbReference type="ARBA" id="ARBA00009175"/>
    </source>
</evidence>
<sequence length="256" mass="25175">MHTRTTAVALLLAGLGLGAAGCGAGPSPAAGGEPATVLDVHAAASLTDVFTELAEQFEAQHPEVEVSLNFAGSSALVQQIAAGAPADVLATADERSMAAAVDAGLVDGAPEVFATNVLTVVVPAGNPAGVGTFRDLAEPGVQVVVCAPQVPCGAAAERVEEATGVRLSPVSEEGAVTGVLGKVVSGQADAGLVYATDARSAGDAVEVVEVPQASRAVTRPAVAALADADAPARQFLELVAGDRGREVLARAGFGAP</sequence>
<dbReference type="InterPro" id="IPR005950">
    <property type="entry name" value="ModA"/>
</dbReference>
<dbReference type="PANTHER" id="PTHR30632:SF0">
    <property type="entry name" value="SULFATE-BINDING PROTEIN"/>
    <property type="match status" value="1"/>
</dbReference>
<comment type="similarity">
    <text evidence="1">Belongs to the bacterial solute-binding protein ModA family.</text>
</comment>
<dbReference type="PANTHER" id="PTHR30632">
    <property type="entry name" value="MOLYBDATE-BINDING PERIPLASMIC PROTEIN"/>
    <property type="match status" value="1"/>
</dbReference>
<evidence type="ECO:0000256" key="3">
    <source>
        <dbReference type="ARBA" id="ARBA00022729"/>
    </source>
</evidence>
<dbReference type="GO" id="GO:0030973">
    <property type="term" value="F:molybdate ion binding"/>
    <property type="evidence" value="ECO:0007669"/>
    <property type="project" value="TreeGrafter"/>
</dbReference>
<dbReference type="EMBL" id="LQBK01000042">
    <property type="protein sequence ID" value="KUG51251.1"/>
    <property type="molecule type" value="Genomic_DNA"/>
</dbReference>
<dbReference type="STRING" id="136273.GY22_07600"/>
<dbReference type="Proteomes" id="UP000053512">
    <property type="component" value="Unassembled WGS sequence"/>
</dbReference>
<reference evidence="7" key="1">
    <citation type="submission" date="2015-12" db="EMBL/GenBank/DDBJ databases">
        <authorList>
            <person name="Nair G.R."/>
            <person name="Kaur G."/>
            <person name="Mayilraj S."/>
        </authorList>
    </citation>
    <scope>NUCLEOTIDE SEQUENCE [LARGE SCALE GENOMIC DNA]</scope>
    <source>
        <strain evidence="7">CD08_4</strain>
    </source>
</reference>
<organism evidence="6 7">
    <name type="scientific">Kocuria rosea subsp. polaris</name>
    <dbReference type="NCBI Taxonomy" id="136273"/>
    <lineage>
        <taxon>Bacteria</taxon>
        <taxon>Bacillati</taxon>
        <taxon>Actinomycetota</taxon>
        <taxon>Actinomycetes</taxon>
        <taxon>Micrococcales</taxon>
        <taxon>Micrococcaceae</taxon>
        <taxon>Kocuria</taxon>
    </lineage>
</organism>
<evidence type="ECO:0000256" key="2">
    <source>
        <dbReference type="ARBA" id="ARBA00022723"/>
    </source>
</evidence>
<dbReference type="GO" id="GO:0046872">
    <property type="term" value="F:metal ion binding"/>
    <property type="evidence" value="ECO:0007669"/>
    <property type="project" value="UniProtKB-KW"/>
</dbReference>
<dbReference type="NCBIfam" id="TIGR01256">
    <property type="entry name" value="modA"/>
    <property type="match status" value="1"/>
</dbReference>
<evidence type="ECO:0000256" key="4">
    <source>
        <dbReference type="PIRSR" id="PIRSR004846-1"/>
    </source>
</evidence>
<feature type="chain" id="PRO_5038991046" evidence="5">
    <location>
        <begin position="25"/>
        <end position="256"/>
    </location>
</feature>
<accession>A0A0W8I1F7</accession>
<dbReference type="SUPFAM" id="SSF53850">
    <property type="entry name" value="Periplasmic binding protein-like II"/>
    <property type="match status" value="1"/>
</dbReference>
<keyword evidence="3 5" id="KW-0732">Signal</keyword>
<dbReference type="InterPro" id="IPR050682">
    <property type="entry name" value="ModA/WtpA"/>
</dbReference>
<name>A0A0W8I1F7_KOCRO</name>
<keyword evidence="4" id="KW-0500">Molybdenum</keyword>
<feature type="binding site" evidence="4">
    <location>
        <position position="176"/>
    </location>
    <ligand>
        <name>molybdate</name>
        <dbReference type="ChEBI" id="CHEBI:36264"/>
    </ligand>
</feature>
<evidence type="ECO:0000256" key="5">
    <source>
        <dbReference type="SAM" id="SignalP"/>
    </source>
</evidence>
<feature type="binding site" evidence="4">
    <location>
        <position position="73"/>
    </location>
    <ligand>
        <name>molybdate</name>
        <dbReference type="ChEBI" id="CHEBI:36264"/>
    </ligand>
</feature>
<proteinExistence type="inferred from homology"/>
<keyword evidence="2 4" id="KW-0479">Metal-binding</keyword>
<dbReference type="RefSeq" id="WP_058875486.1">
    <property type="nucleotide sequence ID" value="NZ_LQBK01000042.1"/>
</dbReference>
<dbReference type="PROSITE" id="PS51257">
    <property type="entry name" value="PROKAR_LIPOPROTEIN"/>
    <property type="match status" value="1"/>
</dbReference>
<dbReference type="Gene3D" id="3.40.190.10">
    <property type="entry name" value="Periplasmic binding protein-like II"/>
    <property type="match status" value="2"/>
</dbReference>
<dbReference type="AlphaFoldDB" id="A0A0W8I1F7"/>
<dbReference type="GO" id="GO:0015689">
    <property type="term" value="P:molybdate ion transport"/>
    <property type="evidence" value="ECO:0007669"/>
    <property type="project" value="InterPro"/>
</dbReference>
<gene>
    <name evidence="6" type="ORF">AVL61_10605</name>
</gene>
<feature type="signal peptide" evidence="5">
    <location>
        <begin position="1"/>
        <end position="24"/>
    </location>
</feature>
<dbReference type="Pfam" id="PF13531">
    <property type="entry name" value="SBP_bac_11"/>
    <property type="match status" value="1"/>
</dbReference>
<evidence type="ECO:0000313" key="6">
    <source>
        <dbReference type="EMBL" id="KUG51251.1"/>
    </source>
</evidence>
<dbReference type="OrthoDB" id="9785015at2"/>
<evidence type="ECO:0000313" key="7">
    <source>
        <dbReference type="Proteomes" id="UP000053512"/>
    </source>
</evidence>
<dbReference type="PIRSF" id="PIRSF004846">
    <property type="entry name" value="ModA"/>
    <property type="match status" value="1"/>
</dbReference>
<comment type="caution">
    <text evidence="6">The sequence shown here is derived from an EMBL/GenBank/DDBJ whole genome shotgun (WGS) entry which is preliminary data.</text>
</comment>
<protein>
    <submittedName>
        <fullName evidence="6">Molybdate-binding protein</fullName>
    </submittedName>
</protein>
<feature type="binding site" evidence="4">
    <location>
        <position position="194"/>
    </location>
    <ligand>
        <name>molybdate</name>
        <dbReference type="ChEBI" id="CHEBI:36264"/>
    </ligand>
</feature>